<organism evidence="2 3">
    <name type="scientific">Porphyromonas loveana</name>
    <dbReference type="NCBI Taxonomy" id="1884669"/>
    <lineage>
        <taxon>Bacteria</taxon>
        <taxon>Pseudomonadati</taxon>
        <taxon>Bacteroidota</taxon>
        <taxon>Bacteroidia</taxon>
        <taxon>Bacteroidales</taxon>
        <taxon>Porphyromonadaceae</taxon>
        <taxon>Porphyromonas</taxon>
    </lineage>
</organism>
<dbReference type="Proteomes" id="UP000245462">
    <property type="component" value="Unassembled WGS sequence"/>
</dbReference>
<name>A0A2U1FJM9_9PORP</name>
<dbReference type="EMBL" id="QEKY01000005">
    <property type="protein sequence ID" value="PVZ12210.1"/>
    <property type="molecule type" value="Genomic_DNA"/>
</dbReference>
<dbReference type="AlphaFoldDB" id="A0A2U1FJM9"/>
<dbReference type="GeneID" id="94550465"/>
<reference evidence="2 3" key="1">
    <citation type="submission" date="2018-04" db="EMBL/GenBank/DDBJ databases">
        <title>Genomic Encyclopedia of Type Strains, Phase IV (KMG-IV): sequencing the most valuable type-strain genomes for metagenomic binning, comparative biology and taxonomic classification.</title>
        <authorList>
            <person name="Goeker M."/>
        </authorList>
    </citation>
    <scope>NUCLEOTIDE SEQUENCE [LARGE SCALE GENOMIC DNA]</scope>
    <source>
        <strain evidence="2 3">DSM 28520</strain>
    </source>
</reference>
<evidence type="ECO:0008006" key="4">
    <source>
        <dbReference type="Google" id="ProtNLM"/>
    </source>
</evidence>
<dbReference type="PROSITE" id="PS51257">
    <property type="entry name" value="PROKAR_LIPOPROTEIN"/>
    <property type="match status" value="1"/>
</dbReference>
<evidence type="ECO:0000313" key="3">
    <source>
        <dbReference type="Proteomes" id="UP000245462"/>
    </source>
</evidence>
<feature type="chain" id="PRO_5015434401" description="Fimbrillin-like protein" evidence="1">
    <location>
        <begin position="20"/>
        <end position="536"/>
    </location>
</feature>
<sequence>MKKLLYMLLLPLLILSCTAERNGSITGQKTEVCGEIAMAEYPAVRVLVGKEAAVESLELWVFDEDGYFLERAVASVAGNTFTATITSSPVPRIIHFVANYTLLNPEAWVGRNQKEMVPSFAVEDTQETICMWAKRSYVSVAPNQNLGAITLLRNMAKFGLTVGPSQTSKLYDVSFALYNSLNKGTLAPFNPAIGDFTENVVTEPAGAAFAAAGAFKSAGEGNYFYGFERLNSVLSGASDQVACLIVRARYNGSAAAYSYYKIDLVDANKVRYDVTRNHFYKMHIAQAKAPGKSSVEAALAGAAANNVALSGEMQTFPSFSDGTGLLTVDHTFMAFINNESQGEIKASYTPAGSSETSNGLIRVIRVEGDAVASATHNGNGTIALQIKPKPSSGTLTSDVIIGIEGNPDLRRIVKVVVRNAYEYESFTANNIAMPGNVQVAATQGAALQIKAKLPEIFNAGLLPITFKVFTENFYPSAGGMLYGIEGGQSVYKYIVTSIPANREIVLDFKSNKAASAGVITVKMNYFGDKAITVTNP</sequence>
<gene>
    <name evidence="2" type="ORF">C7382_10597</name>
</gene>
<accession>A0A2U1FJM9</accession>
<evidence type="ECO:0000256" key="1">
    <source>
        <dbReference type="SAM" id="SignalP"/>
    </source>
</evidence>
<proteinExistence type="predicted"/>
<keyword evidence="1" id="KW-0732">Signal</keyword>
<keyword evidence="3" id="KW-1185">Reference proteome</keyword>
<protein>
    <recommendedName>
        <fullName evidence="4">Fimbrillin-like protein</fullName>
    </recommendedName>
</protein>
<comment type="caution">
    <text evidence="2">The sequence shown here is derived from an EMBL/GenBank/DDBJ whole genome shotgun (WGS) entry which is preliminary data.</text>
</comment>
<evidence type="ECO:0000313" key="2">
    <source>
        <dbReference type="EMBL" id="PVZ12210.1"/>
    </source>
</evidence>
<dbReference type="OrthoDB" id="1090227at2"/>
<dbReference type="RefSeq" id="WP_116679016.1">
    <property type="nucleotide sequence ID" value="NZ_QEKY01000005.1"/>
</dbReference>
<feature type="signal peptide" evidence="1">
    <location>
        <begin position="1"/>
        <end position="19"/>
    </location>
</feature>